<sequence length="226" mass="26795">MKEKDELTYWEKRAILAEEKVKLSADKTSNMIIRAYLRTQNYFREEIRKLFRRAERLTGASEDVMKNVLSQKVPYEELMEFSRLAKSENKEVAKVARERLQQEAIKSRITRLDVLRAKAYIATKQLADVEKLKTEDLLTRTAKRAYVESMEELEGVQPTIRLWTGEEYTPKNIPNKEVKNILETHWKGSNFSERIWKDTDRLAERLEELFTEKNLTAMSEREMAQR</sequence>
<evidence type="ECO:0000313" key="3">
    <source>
        <dbReference type="Proteomes" id="UP000190328"/>
    </source>
</evidence>
<dbReference type="AlphaFoldDB" id="A0A1T4RDE3"/>
<reference evidence="3" key="1">
    <citation type="submission" date="2017-02" db="EMBL/GenBank/DDBJ databases">
        <authorList>
            <person name="Varghese N."/>
            <person name="Submissions S."/>
        </authorList>
    </citation>
    <scope>NUCLEOTIDE SEQUENCE [LARGE SCALE GENOMIC DNA]</scope>
    <source>
        <strain evidence="3">ATCC BAA-1030</strain>
    </source>
</reference>
<dbReference type="STRING" id="263852.SAMN02745116_02554"/>
<keyword evidence="3" id="KW-1185">Reference proteome</keyword>
<dbReference type="InterPro" id="IPR001252">
    <property type="entry name" value="Malate_DH_AS"/>
</dbReference>
<name>A0A1T4RDE3_9ENTE</name>
<evidence type="ECO:0000313" key="2">
    <source>
        <dbReference type="EMBL" id="SKA13963.1"/>
    </source>
</evidence>
<dbReference type="GO" id="GO:0006108">
    <property type="term" value="P:malate metabolic process"/>
    <property type="evidence" value="ECO:0007669"/>
    <property type="project" value="InterPro"/>
</dbReference>
<evidence type="ECO:0000256" key="1">
    <source>
        <dbReference type="ARBA" id="ARBA00048313"/>
    </source>
</evidence>
<protein>
    <submittedName>
        <fullName evidence="2">Uncharacterized protein</fullName>
    </submittedName>
</protein>
<dbReference type="PROSITE" id="PS00068">
    <property type="entry name" value="MDH"/>
    <property type="match status" value="1"/>
</dbReference>
<feature type="non-terminal residue" evidence="2">
    <location>
        <position position="226"/>
    </location>
</feature>
<accession>A0A1T4RDE3</accession>
<organism evidence="2 3">
    <name type="scientific">Pilibacter termitis</name>
    <dbReference type="NCBI Taxonomy" id="263852"/>
    <lineage>
        <taxon>Bacteria</taxon>
        <taxon>Bacillati</taxon>
        <taxon>Bacillota</taxon>
        <taxon>Bacilli</taxon>
        <taxon>Lactobacillales</taxon>
        <taxon>Enterococcaceae</taxon>
        <taxon>Pilibacter</taxon>
    </lineage>
</organism>
<proteinExistence type="predicted"/>
<comment type="catalytic activity">
    <reaction evidence="1">
        <text>(S)-malate + NAD(+) = oxaloacetate + NADH + H(+)</text>
        <dbReference type="Rhea" id="RHEA:21432"/>
        <dbReference type="ChEBI" id="CHEBI:15378"/>
        <dbReference type="ChEBI" id="CHEBI:15589"/>
        <dbReference type="ChEBI" id="CHEBI:16452"/>
        <dbReference type="ChEBI" id="CHEBI:57540"/>
        <dbReference type="ChEBI" id="CHEBI:57945"/>
        <dbReference type="EC" id="1.1.1.37"/>
    </reaction>
</comment>
<gene>
    <name evidence="2" type="ORF">SAMN02745116_02554</name>
</gene>
<dbReference type="EMBL" id="FUXI01000045">
    <property type="protein sequence ID" value="SKA13963.1"/>
    <property type="molecule type" value="Genomic_DNA"/>
</dbReference>
<dbReference type="Proteomes" id="UP000190328">
    <property type="component" value="Unassembled WGS sequence"/>
</dbReference>
<dbReference type="GO" id="GO:0030060">
    <property type="term" value="F:L-malate dehydrogenase (NAD+) activity"/>
    <property type="evidence" value="ECO:0007669"/>
    <property type="project" value="UniProtKB-EC"/>
</dbReference>